<feature type="non-terminal residue" evidence="2">
    <location>
        <position position="1"/>
    </location>
</feature>
<accession>A0ABD2ZU28</accession>
<comment type="caution">
    <text evidence="2">The sequence shown here is derived from an EMBL/GenBank/DDBJ whole genome shotgun (WGS) entry which is preliminary data.</text>
</comment>
<dbReference type="EMBL" id="JBJUIK010000007">
    <property type="protein sequence ID" value="KAL3522921.1"/>
    <property type="molecule type" value="Genomic_DNA"/>
</dbReference>
<gene>
    <name evidence="2" type="ORF">ACH5RR_015755</name>
</gene>
<dbReference type="Proteomes" id="UP001630127">
    <property type="component" value="Unassembled WGS sequence"/>
</dbReference>
<feature type="compositionally biased region" description="Basic and acidic residues" evidence="1">
    <location>
        <begin position="110"/>
        <end position="123"/>
    </location>
</feature>
<evidence type="ECO:0000256" key="1">
    <source>
        <dbReference type="SAM" id="MobiDB-lite"/>
    </source>
</evidence>
<sequence>WGSTKYGSFSVGKKICLAPPALESTPTFATKSSGTVKAGRDPSPFSSVGIGSDSKAVKEICPIDLALMAYVHYNKLVTACHHHERIAFRLDDNVTFRMQAGKGPNQLGNERSDDVIRELEPKVRLGGSGDSAD</sequence>
<keyword evidence="3" id="KW-1185">Reference proteome</keyword>
<organism evidence="2 3">
    <name type="scientific">Cinchona calisaya</name>
    <dbReference type="NCBI Taxonomy" id="153742"/>
    <lineage>
        <taxon>Eukaryota</taxon>
        <taxon>Viridiplantae</taxon>
        <taxon>Streptophyta</taxon>
        <taxon>Embryophyta</taxon>
        <taxon>Tracheophyta</taxon>
        <taxon>Spermatophyta</taxon>
        <taxon>Magnoliopsida</taxon>
        <taxon>eudicotyledons</taxon>
        <taxon>Gunneridae</taxon>
        <taxon>Pentapetalae</taxon>
        <taxon>asterids</taxon>
        <taxon>lamiids</taxon>
        <taxon>Gentianales</taxon>
        <taxon>Rubiaceae</taxon>
        <taxon>Cinchonoideae</taxon>
        <taxon>Cinchoneae</taxon>
        <taxon>Cinchona</taxon>
    </lineage>
</organism>
<protein>
    <submittedName>
        <fullName evidence="2">Uncharacterized protein</fullName>
    </submittedName>
</protein>
<evidence type="ECO:0000313" key="2">
    <source>
        <dbReference type="EMBL" id="KAL3522921.1"/>
    </source>
</evidence>
<feature type="region of interest" description="Disordered" evidence="1">
    <location>
        <begin position="25"/>
        <end position="51"/>
    </location>
</feature>
<feature type="compositionally biased region" description="Polar residues" evidence="1">
    <location>
        <begin position="25"/>
        <end position="35"/>
    </location>
</feature>
<feature type="region of interest" description="Disordered" evidence="1">
    <location>
        <begin position="99"/>
        <end position="133"/>
    </location>
</feature>
<proteinExistence type="predicted"/>
<reference evidence="2 3" key="1">
    <citation type="submission" date="2024-11" db="EMBL/GenBank/DDBJ databases">
        <title>A near-complete genome assembly of Cinchona calisaya.</title>
        <authorList>
            <person name="Lian D.C."/>
            <person name="Zhao X.W."/>
            <person name="Wei L."/>
        </authorList>
    </citation>
    <scope>NUCLEOTIDE SEQUENCE [LARGE SCALE GENOMIC DNA]</scope>
    <source>
        <tissue evidence="2">Nenye</tissue>
    </source>
</reference>
<dbReference type="AlphaFoldDB" id="A0ABD2ZU28"/>
<name>A0ABD2ZU28_9GENT</name>
<evidence type="ECO:0000313" key="3">
    <source>
        <dbReference type="Proteomes" id="UP001630127"/>
    </source>
</evidence>